<keyword evidence="3" id="KW-0731">Sigma factor</keyword>
<evidence type="ECO:0000256" key="2">
    <source>
        <dbReference type="ARBA" id="ARBA00023015"/>
    </source>
</evidence>
<dbReference type="InterPro" id="IPR039425">
    <property type="entry name" value="RNA_pol_sigma-70-like"/>
</dbReference>
<evidence type="ECO:0000259" key="7">
    <source>
        <dbReference type="Pfam" id="PF04542"/>
    </source>
</evidence>
<dbReference type="InterPro" id="IPR013325">
    <property type="entry name" value="RNA_pol_sigma_r2"/>
</dbReference>
<keyword evidence="4" id="KW-0238">DNA-binding</keyword>
<dbReference type="EMBL" id="WHPN01000429">
    <property type="protein sequence ID" value="KAF4405137.1"/>
    <property type="molecule type" value="Genomic_DNA"/>
</dbReference>
<evidence type="ECO:0000259" key="8">
    <source>
        <dbReference type="Pfam" id="PF08281"/>
    </source>
</evidence>
<keyword evidence="10" id="KW-1185">Reference proteome</keyword>
<dbReference type="SUPFAM" id="SSF88659">
    <property type="entry name" value="Sigma3 and sigma4 domains of RNA polymerase sigma factors"/>
    <property type="match status" value="1"/>
</dbReference>
<sequence length="177" mass="19627">MDEVFCALLPRLYRRAVMLTGGRQSAEDVVHDAYLKLARRPRRFLAHPEPYAYAFNALVSVFRDAHRRERRQVLVEDVDGSAPAAAPGGGHWDGGMEDRRAELETVRLLRRLTPRQAGVVILVDLDGYTIDQAADILRVHRGTAARHRARALGKLRAELGAPSAPARADRNSEGEAS</sequence>
<dbReference type="PANTHER" id="PTHR43133">
    <property type="entry name" value="RNA POLYMERASE ECF-TYPE SIGMA FACTO"/>
    <property type="match status" value="1"/>
</dbReference>
<evidence type="ECO:0000256" key="1">
    <source>
        <dbReference type="ARBA" id="ARBA00010641"/>
    </source>
</evidence>
<organism evidence="9 10">
    <name type="scientific">Streptomyces lycii</name>
    <dbReference type="NCBI Taxonomy" id="2654337"/>
    <lineage>
        <taxon>Bacteria</taxon>
        <taxon>Bacillati</taxon>
        <taxon>Actinomycetota</taxon>
        <taxon>Actinomycetes</taxon>
        <taxon>Kitasatosporales</taxon>
        <taxon>Streptomycetaceae</taxon>
        <taxon>Streptomyces</taxon>
    </lineage>
</organism>
<evidence type="ECO:0000256" key="5">
    <source>
        <dbReference type="ARBA" id="ARBA00023163"/>
    </source>
</evidence>
<dbReference type="Gene3D" id="1.10.1740.10">
    <property type="match status" value="1"/>
</dbReference>
<evidence type="ECO:0000313" key="10">
    <source>
        <dbReference type="Proteomes" id="UP000621266"/>
    </source>
</evidence>
<dbReference type="InterPro" id="IPR014284">
    <property type="entry name" value="RNA_pol_sigma-70_dom"/>
</dbReference>
<comment type="similarity">
    <text evidence="1">Belongs to the sigma-70 factor family. ECF subfamily.</text>
</comment>
<evidence type="ECO:0000256" key="3">
    <source>
        <dbReference type="ARBA" id="ARBA00023082"/>
    </source>
</evidence>
<dbReference type="InterPro" id="IPR007627">
    <property type="entry name" value="RNA_pol_sigma70_r2"/>
</dbReference>
<gene>
    <name evidence="9" type="ORF">GCU69_32280</name>
</gene>
<reference evidence="9 10" key="1">
    <citation type="submission" date="2019-10" db="EMBL/GenBank/DDBJ databases">
        <title>Streptomyces tenebrisbrunneis sp.nov., an endogenous actinomycete isolated from of Lycium ruthenicum.</title>
        <authorList>
            <person name="Ma L."/>
        </authorList>
    </citation>
    <scope>NUCLEOTIDE SEQUENCE [LARGE SCALE GENOMIC DNA]</scope>
    <source>
        <strain evidence="9 10">TRM 66187</strain>
    </source>
</reference>
<evidence type="ECO:0000313" key="9">
    <source>
        <dbReference type="EMBL" id="KAF4405137.1"/>
    </source>
</evidence>
<keyword evidence="2" id="KW-0805">Transcription regulation</keyword>
<feature type="domain" description="RNA polymerase sigma factor 70 region 4 type 2" evidence="8">
    <location>
        <begin position="106"/>
        <end position="155"/>
    </location>
</feature>
<feature type="domain" description="RNA polymerase sigma-70 region 2" evidence="7">
    <location>
        <begin position="7"/>
        <end position="71"/>
    </location>
</feature>
<dbReference type="InterPro" id="IPR013324">
    <property type="entry name" value="RNA_pol_sigma_r3/r4-like"/>
</dbReference>
<evidence type="ECO:0000256" key="6">
    <source>
        <dbReference type="SAM" id="MobiDB-lite"/>
    </source>
</evidence>
<dbReference type="Proteomes" id="UP000621266">
    <property type="component" value="Unassembled WGS sequence"/>
</dbReference>
<dbReference type="NCBIfam" id="TIGR02937">
    <property type="entry name" value="sigma70-ECF"/>
    <property type="match status" value="1"/>
</dbReference>
<feature type="region of interest" description="Disordered" evidence="6">
    <location>
        <begin position="158"/>
        <end position="177"/>
    </location>
</feature>
<proteinExistence type="inferred from homology"/>
<keyword evidence="5" id="KW-0804">Transcription</keyword>
<dbReference type="PANTHER" id="PTHR43133:SF8">
    <property type="entry name" value="RNA POLYMERASE SIGMA FACTOR HI_1459-RELATED"/>
    <property type="match status" value="1"/>
</dbReference>
<dbReference type="SUPFAM" id="SSF88946">
    <property type="entry name" value="Sigma2 domain of RNA polymerase sigma factors"/>
    <property type="match status" value="1"/>
</dbReference>
<evidence type="ECO:0000256" key="4">
    <source>
        <dbReference type="ARBA" id="ARBA00023125"/>
    </source>
</evidence>
<protein>
    <submittedName>
        <fullName evidence="9">RNA polymerase sigma factor</fullName>
    </submittedName>
</protein>
<dbReference type="Pfam" id="PF08281">
    <property type="entry name" value="Sigma70_r4_2"/>
    <property type="match status" value="1"/>
</dbReference>
<dbReference type="InterPro" id="IPR036388">
    <property type="entry name" value="WH-like_DNA-bd_sf"/>
</dbReference>
<dbReference type="Pfam" id="PF04542">
    <property type="entry name" value="Sigma70_r2"/>
    <property type="match status" value="1"/>
</dbReference>
<feature type="compositionally biased region" description="Basic and acidic residues" evidence="6">
    <location>
        <begin position="167"/>
        <end position="177"/>
    </location>
</feature>
<name>A0ABQ7F9L8_9ACTN</name>
<dbReference type="Gene3D" id="1.10.10.10">
    <property type="entry name" value="Winged helix-like DNA-binding domain superfamily/Winged helix DNA-binding domain"/>
    <property type="match status" value="1"/>
</dbReference>
<comment type="caution">
    <text evidence="9">The sequence shown here is derived from an EMBL/GenBank/DDBJ whole genome shotgun (WGS) entry which is preliminary data.</text>
</comment>
<accession>A0ABQ7F9L8</accession>
<dbReference type="InterPro" id="IPR013249">
    <property type="entry name" value="RNA_pol_sigma70_r4_t2"/>
</dbReference>